<comment type="caution">
    <text evidence="1">The sequence shown here is derived from an EMBL/GenBank/DDBJ whole genome shotgun (WGS) entry which is preliminary data.</text>
</comment>
<evidence type="ECO:0008006" key="3">
    <source>
        <dbReference type="Google" id="ProtNLM"/>
    </source>
</evidence>
<gene>
    <name evidence="1" type="ORF">P3W55_06565</name>
</gene>
<sequence length="49" mass="4864">MLSRLTKVALLLALVSLSGCWPFFPPFGGPGGGGHGGGGHGGGPGFERR</sequence>
<dbReference type="EMBL" id="JARJLR010000129">
    <property type="protein sequence ID" value="MDF3841376.1"/>
    <property type="molecule type" value="Genomic_DNA"/>
</dbReference>
<dbReference type="PROSITE" id="PS51257">
    <property type="entry name" value="PROKAR_LIPOPROTEIN"/>
    <property type="match status" value="1"/>
</dbReference>
<dbReference type="AlphaFoldDB" id="A0AAW6P4U8"/>
<dbReference type="RefSeq" id="WP_162839902.1">
    <property type="nucleotide sequence ID" value="NZ_BDGS01000001.1"/>
</dbReference>
<protein>
    <recommendedName>
        <fullName evidence="3">Lipoprotein</fullName>
    </recommendedName>
</protein>
<organism evidence="1 2">
    <name type="scientific">Pseudomonas citronellolis</name>
    <dbReference type="NCBI Taxonomy" id="53408"/>
    <lineage>
        <taxon>Bacteria</taxon>
        <taxon>Pseudomonadati</taxon>
        <taxon>Pseudomonadota</taxon>
        <taxon>Gammaproteobacteria</taxon>
        <taxon>Pseudomonadales</taxon>
        <taxon>Pseudomonadaceae</taxon>
        <taxon>Pseudomonas</taxon>
    </lineage>
</organism>
<accession>A0AAW6P4U8</accession>
<evidence type="ECO:0000313" key="2">
    <source>
        <dbReference type="Proteomes" id="UP001220662"/>
    </source>
</evidence>
<dbReference type="Proteomes" id="UP001220662">
    <property type="component" value="Unassembled WGS sequence"/>
</dbReference>
<proteinExistence type="predicted"/>
<name>A0AAW6P4U8_9PSED</name>
<dbReference type="GeneID" id="72999398"/>
<evidence type="ECO:0000313" key="1">
    <source>
        <dbReference type="EMBL" id="MDF3841376.1"/>
    </source>
</evidence>
<reference evidence="1" key="1">
    <citation type="submission" date="2023-03" db="EMBL/GenBank/DDBJ databases">
        <title>Draft assemblies of triclosan tolerant bacteria isolated from returned activated sludge.</title>
        <authorList>
            <person name="Van Hamelsveld S."/>
        </authorList>
    </citation>
    <scope>NUCLEOTIDE SEQUENCE</scope>
    <source>
        <strain evidence="1">GW210015_S63</strain>
    </source>
</reference>